<feature type="transmembrane region" description="Helical" evidence="9">
    <location>
        <begin position="342"/>
        <end position="360"/>
    </location>
</feature>
<dbReference type="Pfam" id="PF09594">
    <property type="entry name" value="GT87"/>
    <property type="match status" value="1"/>
</dbReference>
<evidence type="ECO:0000256" key="1">
    <source>
        <dbReference type="ARBA" id="ARBA00004651"/>
    </source>
</evidence>
<name>H5TGM5_GORO1</name>
<feature type="transmembrane region" description="Helical" evidence="9">
    <location>
        <begin position="319"/>
        <end position="336"/>
    </location>
</feature>
<comment type="subcellular location">
    <subcellularLocation>
        <location evidence="1">Cell membrane</location>
        <topology evidence="1">Multi-pass membrane protein</topology>
    </subcellularLocation>
</comment>
<evidence type="ECO:0000256" key="2">
    <source>
        <dbReference type="ARBA" id="ARBA00022475"/>
    </source>
</evidence>
<feature type="transmembrane region" description="Helical" evidence="9">
    <location>
        <begin position="80"/>
        <end position="98"/>
    </location>
</feature>
<comment type="caution">
    <text evidence="10">The sequence shown here is derived from an EMBL/GenBank/DDBJ whole genome shotgun (WGS) entry which is preliminary data.</text>
</comment>
<evidence type="ECO:0000256" key="8">
    <source>
        <dbReference type="SAM" id="MobiDB-lite"/>
    </source>
</evidence>
<keyword evidence="5 9" id="KW-1133">Transmembrane helix</keyword>
<feature type="transmembrane region" description="Helical" evidence="9">
    <location>
        <begin position="421"/>
        <end position="442"/>
    </location>
</feature>
<keyword evidence="3" id="KW-0808">Transferase</keyword>
<feature type="compositionally biased region" description="Polar residues" evidence="8">
    <location>
        <begin position="470"/>
        <end position="486"/>
    </location>
</feature>
<evidence type="ECO:0000256" key="4">
    <source>
        <dbReference type="ARBA" id="ARBA00022692"/>
    </source>
</evidence>
<organism evidence="10 11">
    <name type="scientific">Gordonia otitidis (strain DSM 44809 / CCUG 52243 / JCM 12355 / NBRC 100426 / IFM 10032)</name>
    <dbReference type="NCBI Taxonomy" id="1108044"/>
    <lineage>
        <taxon>Bacteria</taxon>
        <taxon>Bacillati</taxon>
        <taxon>Actinomycetota</taxon>
        <taxon>Actinomycetes</taxon>
        <taxon>Mycobacteriales</taxon>
        <taxon>Gordoniaceae</taxon>
        <taxon>Gordonia</taxon>
    </lineage>
</organism>
<dbReference type="InterPro" id="IPR018584">
    <property type="entry name" value="GT87"/>
</dbReference>
<accession>H5TGM5</accession>
<dbReference type="GO" id="GO:0016758">
    <property type="term" value="F:hexosyltransferase activity"/>
    <property type="evidence" value="ECO:0007669"/>
    <property type="project" value="InterPro"/>
</dbReference>
<evidence type="ECO:0000313" key="11">
    <source>
        <dbReference type="Proteomes" id="UP000005038"/>
    </source>
</evidence>
<reference evidence="10" key="1">
    <citation type="submission" date="2012-02" db="EMBL/GenBank/DDBJ databases">
        <title>Whole genome shotgun sequence of Gordonia otitidis NBRC 100426.</title>
        <authorList>
            <person name="Yoshida I."/>
            <person name="Hosoyama A."/>
            <person name="Tsuchikane K."/>
            <person name="Katsumata H."/>
            <person name="Yamazaki S."/>
            <person name="Fujita N."/>
        </authorList>
    </citation>
    <scope>NUCLEOTIDE SEQUENCE [LARGE SCALE GENOMIC DNA]</scope>
    <source>
        <strain evidence="10">NBRC 100426</strain>
    </source>
</reference>
<evidence type="ECO:0000256" key="3">
    <source>
        <dbReference type="ARBA" id="ARBA00022679"/>
    </source>
</evidence>
<dbReference type="GO" id="GO:0005886">
    <property type="term" value="C:plasma membrane"/>
    <property type="evidence" value="ECO:0007669"/>
    <property type="project" value="UniProtKB-SubCell"/>
</dbReference>
<dbReference type="RefSeq" id="WP_007236897.1">
    <property type="nucleotide sequence ID" value="NZ_BAFB01000020.1"/>
</dbReference>
<feature type="transmembrane region" description="Helical" evidence="9">
    <location>
        <begin position="21"/>
        <end position="41"/>
    </location>
</feature>
<keyword evidence="6 9" id="KW-0472">Membrane</keyword>
<comment type="similarity">
    <text evidence="7">Belongs to the glycosyltransferase 87 family.</text>
</comment>
<feature type="transmembrane region" description="Helical" evidence="9">
    <location>
        <begin position="367"/>
        <end position="385"/>
    </location>
</feature>
<feature type="transmembrane region" description="Helical" evidence="9">
    <location>
        <begin position="156"/>
        <end position="175"/>
    </location>
</feature>
<evidence type="ECO:0000256" key="5">
    <source>
        <dbReference type="ARBA" id="ARBA00022989"/>
    </source>
</evidence>
<dbReference type="EMBL" id="BAFB01000020">
    <property type="protein sequence ID" value="GAB32633.1"/>
    <property type="molecule type" value="Genomic_DNA"/>
</dbReference>
<dbReference type="AlphaFoldDB" id="H5TGM5"/>
<evidence type="ECO:0000256" key="9">
    <source>
        <dbReference type="SAM" id="Phobius"/>
    </source>
</evidence>
<keyword evidence="4 9" id="KW-0812">Transmembrane</keyword>
<feature type="transmembrane region" description="Helical" evidence="9">
    <location>
        <begin position="293"/>
        <end position="312"/>
    </location>
</feature>
<feature type="region of interest" description="Disordered" evidence="8">
    <location>
        <begin position="451"/>
        <end position="521"/>
    </location>
</feature>
<gene>
    <name evidence="10" type="ORF">GOOTI_020_00020</name>
</gene>
<feature type="transmembrane region" description="Helical" evidence="9">
    <location>
        <begin position="215"/>
        <end position="237"/>
    </location>
</feature>
<feature type="compositionally biased region" description="Low complexity" evidence="8">
    <location>
        <begin position="455"/>
        <end position="469"/>
    </location>
</feature>
<evidence type="ECO:0000256" key="6">
    <source>
        <dbReference type="ARBA" id="ARBA00023136"/>
    </source>
</evidence>
<dbReference type="Proteomes" id="UP000005038">
    <property type="component" value="Unassembled WGS sequence"/>
</dbReference>
<feature type="compositionally biased region" description="Polar residues" evidence="8">
    <location>
        <begin position="506"/>
        <end position="521"/>
    </location>
</feature>
<protein>
    <submittedName>
        <fullName evidence="10">Glycosyltransferase</fullName>
    </submittedName>
</protein>
<dbReference type="STRING" id="1108044.GOOTI_020_00020"/>
<dbReference type="OrthoDB" id="9774600at2"/>
<sequence>MSESATVMRRPSPLVLGRKPVAAVGVLAILAIAFHIFVIPIDARFYGLFDNVTDLFVYRAGGQVVLDGKPLYEFPVSGRLSFTYPPFSAVVFTVFALMSAMAAKIVWWVAIFVALVLTVYLGMRTLGYQGDRRLAVFAVCGAVCTTVLEPVRTTIWLGQINVFLMFIILLDLVFLDLLHPRSRLRGIGVGIAAGLKLTPAFFVLYLLVLRRWRAAAMAVVAFGVTVAVGYIVIGAGAHQYWTTYVTGESRIGRVDSPANQSVNGFMAQMLAYFDIRRFSHPAPGGPLFSAPDWLWVPVALVAAVLGLWAAVVSYRRGRRLLSVSIAGMTAATVSPFSWGHHWVWVVPLLVVAFDFAYRGSLDGRRRWWRWLAPLAICALSFSYWWNYFGSGPHYRADHIIAIGLFMMPRYPDPGVLDRLSVVLYSGCYPLILLLTIIVTLVVEFRERRAEKQGQAADSSETSTTADTGAPESSTYPGTIESSSGVESRSVPGTAPAESGARRADVATSTDLESSAQIRHPA</sequence>
<proteinExistence type="inferred from homology"/>
<feature type="transmembrane region" description="Helical" evidence="9">
    <location>
        <begin position="105"/>
        <end position="122"/>
    </location>
</feature>
<evidence type="ECO:0000313" key="10">
    <source>
        <dbReference type="EMBL" id="GAB32633.1"/>
    </source>
</evidence>
<feature type="transmembrane region" description="Helical" evidence="9">
    <location>
        <begin position="187"/>
        <end position="208"/>
    </location>
</feature>
<feature type="transmembrane region" description="Helical" evidence="9">
    <location>
        <begin position="134"/>
        <end position="151"/>
    </location>
</feature>
<keyword evidence="2" id="KW-1003">Cell membrane</keyword>
<keyword evidence="11" id="KW-1185">Reference proteome</keyword>
<evidence type="ECO:0000256" key="7">
    <source>
        <dbReference type="ARBA" id="ARBA00024033"/>
    </source>
</evidence>